<accession>A0A4R6KLJ9</accession>
<feature type="domain" description="Aminoglycoside phosphotransferase" evidence="1">
    <location>
        <begin position="28"/>
        <end position="248"/>
    </location>
</feature>
<dbReference type="SUPFAM" id="SSF56112">
    <property type="entry name" value="Protein kinase-like (PK-like)"/>
    <property type="match status" value="1"/>
</dbReference>
<sequence length="301" mass="33783">MNATDQWADVAHWWLLLGGDRRGELVDARTLAGGASGSAVYLIETSGEAGPKEYVLKVASHQTLRARANRELSFYRDLAHHVPVVVPKLVAAIEHSDGTCLLLESAGAAPTPEHWTSARWAQLATELGRLHTQTPTQWTRPPRQPTAEEVEDATRTWESLGHTQLLAPLWEKLDTLYAALSDLPTCLRHGDWHLGNLLTDPADRFVWIDWQEVCLGHGPEDLALLWQRAEFDGHTPPRDAMLAAYAEARRLPADKSLHRATVAAELLLLLIAWPPYLAHAPDPRRARMFHRLERLIDAWKH</sequence>
<protein>
    <submittedName>
        <fullName evidence="2">Aminoglycoside phosphotransferase (APT) family kinase protein</fullName>
    </submittedName>
</protein>
<dbReference type="InterPro" id="IPR002575">
    <property type="entry name" value="Aminoglycoside_PTrfase"/>
</dbReference>
<dbReference type="EMBL" id="SNWQ01000002">
    <property type="protein sequence ID" value="TDO52243.1"/>
    <property type="molecule type" value="Genomic_DNA"/>
</dbReference>
<dbReference type="InterPro" id="IPR051678">
    <property type="entry name" value="AGP_Transferase"/>
</dbReference>
<evidence type="ECO:0000313" key="2">
    <source>
        <dbReference type="EMBL" id="TDO52243.1"/>
    </source>
</evidence>
<dbReference type="GO" id="GO:0016301">
    <property type="term" value="F:kinase activity"/>
    <property type="evidence" value="ECO:0007669"/>
    <property type="project" value="UniProtKB-KW"/>
</dbReference>
<reference evidence="2 3" key="1">
    <citation type="submission" date="2019-03" db="EMBL/GenBank/DDBJ databases">
        <title>Genomic Encyclopedia of Type Strains, Phase III (KMG-III): the genomes of soil and plant-associated and newly described type strains.</title>
        <authorList>
            <person name="Whitman W."/>
        </authorList>
    </citation>
    <scope>NUCLEOTIDE SEQUENCE [LARGE SCALE GENOMIC DNA]</scope>
    <source>
        <strain evidence="2 3">VKM Ac-2527</strain>
    </source>
</reference>
<organism evidence="2 3">
    <name type="scientific">Kribbella caucasensis</name>
    <dbReference type="NCBI Taxonomy" id="2512215"/>
    <lineage>
        <taxon>Bacteria</taxon>
        <taxon>Bacillati</taxon>
        <taxon>Actinomycetota</taxon>
        <taxon>Actinomycetes</taxon>
        <taxon>Propionibacteriales</taxon>
        <taxon>Kribbellaceae</taxon>
        <taxon>Kribbella</taxon>
    </lineage>
</organism>
<dbReference type="InterPro" id="IPR011009">
    <property type="entry name" value="Kinase-like_dom_sf"/>
</dbReference>
<keyword evidence="2" id="KW-0418">Kinase</keyword>
<dbReference type="Proteomes" id="UP000295388">
    <property type="component" value="Unassembled WGS sequence"/>
</dbReference>
<dbReference type="Pfam" id="PF01636">
    <property type="entry name" value="APH"/>
    <property type="match status" value="1"/>
</dbReference>
<evidence type="ECO:0000313" key="3">
    <source>
        <dbReference type="Proteomes" id="UP000295388"/>
    </source>
</evidence>
<dbReference type="Gene3D" id="3.90.1200.10">
    <property type="match status" value="1"/>
</dbReference>
<proteinExistence type="predicted"/>
<dbReference type="PANTHER" id="PTHR21310">
    <property type="entry name" value="AMINOGLYCOSIDE PHOSPHOTRANSFERASE-RELATED-RELATED"/>
    <property type="match status" value="1"/>
</dbReference>
<gene>
    <name evidence="2" type="ORF">EV643_10280</name>
</gene>
<comment type="caution">
    <text evidence="2">The sequence shown here is derived from an EMBL/GenBank/DDBJ whole genome shotgun (WGS) entry which is preliminary data.</text>
</comment>
<keyword evidence="3" id="KW-1185">Reference proteome</keyword>
<evidence type="ECO:0000259" key="1">
    <source>
        <dbReference type="Pfam" id="PF01636"/>
    </source>
</evidence>
<dbReference type="AlphaFoldDB" id="A0A4R6KLJ9"/>
<name>A0A4R6KLJ9_9ACTN</name>
<keyword evidence="2" id="KW-0808">Transferase</keyword>
<dbReference type="RefSeq" id="WP_166665319.1">
    <property type="nucleotide sequence ID" value="NZ_SNWQ01000002.1"/>
</dbReference>